<organism evidence="1 2">
    <name type="scientific">Primorskyibacter sedentarius</name>
    <dbReference type="NCBI Taxonomy" id="745311"/>
    <lineage>
        <taxon>Bacteria</taxon>
        <taxon>Pseudomonadati</taxon>
        <taxon>Pseudomonadota</taxon>
        <taxon>Alphaproteobacteria</taxon>
        <taxon>Rhodobacterales</taxon>
        <taxon>Roseobacteraceae</taxon>
        <taxon>Primorskyibacter</taxon>
    </lineage>
</organism>
<dbReference type="AlphaFoldDB" id="A0A4R3J5H9"/>
<keyword evidence="2" id="KW-1185">Reference proteome</keyword>
<evidence type="ECO:0000313" key="1">
    <source>
        <dbReference type="EMBL" id="TCS61088.1"/>
    </source>
</evidence>
<name>A0A4R3J5H9_9RHOB</name>
<proteinExistence type="predicted"/>
<accession>A0A4R3J5H9</accession>
<dbReference type="EMBL" id="SLZU01000012">
    <property type="protein sequence ID" value="TCS61088.1"/>
    <property type="molecule type" value="Genomic_DNA"/>
</dbReference>
<reference evidence="1 2" key="1">
    <citation type="submission" date="2019-03" db="EMBL/GenBank/DDBJ databases">
        <title>Genomic Encyclopedia of Type Strains, Phase IV (KMG-IV): sequencing the most valuable type-strain genomes for metagenomic binning, comparative biology and taxonomic classification.</title>
        <authorList>
            <person name="Goeker M."/>
        </authorList>
    </citation>
    <scope>NUCLEOTIDE SEQUENCE [LARGE SCALE GENOMIC DNA]</scope>
    <source>
        <strain evidence="1 2">DSM 104836</strain>
    </source>
</reference>
<evidence type="ECO:0000313" key="2">
    <source>
        <dbReference type="Proteomes" id="UP000295696"/>
    </source>
</evidence>
<protein>
    <submittedName>
        <fullName evidence="1">Uncharacterized protein</fullName>
    </submittedName>
</protein>
<comment type="caution">
    <text evidence="1">The sequence shown here is derived from an EMBL/GenBank/DDBJ whole genome shotgun (WGS) entry which is preliminary data.</text>
</comment>
<sequence length="63" mass="7024">MSLQNRVLQGSDPFCPYAENRLNERLTAMGQCPRWVANPRAAPVAIKWSRRLPECCFGGAAMS</sequence>
<gene>
    <name evidence="1" type="ORF">EDD52_11246</name>
</gene>
<dbReference type="Proteomes" id="UP000295696">
    <property type="component" value="Unassembled WGS sequence"/>
</dbReference>